<name>A0AAW8NCV9_PSEOX</name>
<sequence>MREIKFRVWSGKQGAYVQHSFSVLADGSGIRLTIPVSDDVVENVNAEFYFKDNEDLVVQQYTGLKDKNGAEIYEGDIIRVGFLPYSEEDDEGNEADAYESTWVAAVKWDSTATGYSLHAPCGHDFWGEFSSTTFGWALDSGEYEAEVIGNIYENADLLESRQ</sequence>
<comment type="caution">
    <text evidence="2">The sequence shown here is derived from an EMBL/GenBank/DDBJ whole genome shotgun (WGS) entry which is preliminary data.</text>
</comment>
<evidence type="ECO:0000313" key="2">
    <source>
        <dbReference type="EMBL" id="MDR7165418.1"/>
    </source>
</evidence>
<dbReference type="AlphaFoldDB" id="A0AAW8NCV9"/>
<dbReference type="Pfam" id="PF09643">
    <property type="entry name" value="YopX"/>
    <property type="match status" value="1"/>
</dbReference>
<organism evidence="2 3">
    <name type="scientific">Pseudarthrobacter oxydans</name>
    <name type="common">Arthrobacter oxydans</name>
    <dbReference type="NCBI Taxonomy" id="1671"/>
    <lineage>
        <taxon>Bacteria</taxon>
        <taxon>Bacillati</taxon>
        <taxon>Actinomycetota</taxon>
        <taxon>Actinomycetes</taxon>
        <taxon>Micrococcales</taxon>
        <taxon>Micrococcaceae</taxon>
        <taxon>Pseudarthrobacter</taxon>
    </lineage>
</organism>
<gene>
    <name evidence="2" type="ORF">J2X12_003467</name>
</gene>
<dbReference type="InterPro" id="IPR010024">
    <property type="entry name" value="CHP16711"/>
</dbReference>
<protein>
    <submittedName>
        <fullName evidence="2">Phage protein (TIGR01671 family)</fullName>
    </submittedName>
</protein>
<reference evidence="2" key="1">
    <citation type="submission" date="2023-07" db="EMBL/GenBank/DDBJ databases">
        <title>Sorghum-associated microbial communities from plants grown in Nebraska, USA.</title>
        <authorList>
            <person name="Schachtman D."/>
        </authorList>
    </citation>
    <scope>NUCLEOTIDE SEQUENCE</scope>
    <source>
        <strain evidence="2">BE261</strain>
    </source>
</reference>
<evidence type="ECO:0000313" key="3">
    <source>
        <dbReference type="Proteomes" id="UP001262032"/>
    </source>
</evidence>
<dbReference type="GeneID" id="97424031"/>
<accession>A0AAW8NCV9</accession>
<dbReference type="InterPro" id="IPR019096">
    <property type="entry name" value="YopX_protein"/>
</dbReference>
<dbReference type="SUPFAM" id="SSF159006">
    <property type="entry name" value="YopX-like"/>
    <property type="match status" value="1"/>
</dbReference>
<dbReference type="Gene3D" id="2.30.30.290">
    <property type="entry name" value="YopX-like domains"/>
    <property type="match status" value="1"/>
</dbReference>
<dbReference type="EMBL" id="JAVDWN010000015">
    <property type="protein sequence ID" value="MDR7165418.1"/>
    <property type="molecule type" value="Genomic_DNA"/>
</dbReference>
<feature type="domain" description="YopX protein" evidence="1">
    <location>
        <begin position="5"/>
        <end position="159"/>
    </location>
</feature>
<dbReference type="RefSeq" id="WP_310113850.1">
    <property type="nucleotide sequence ID" value="NZ_JAVDTN010000015.1"/>
</dbReference>
<dbReference type="NCBIfam" id="TIGR01671">
    <property type="entry name" value="phage_TIGR01671"/>
    <property type="match status" value="1"/>
</dbReference>
<dbReference type="InterPro" id="IPR023385">
    <property type="entry name" value="YopX-like_C"/>
</dbReference>
<proteinExistence type="predicted"/>
<evidence type="ECO:0000259" key="1">
    <source>
        <dbReference type="Pfam" id="PF09643"/>
    </source>
</evidence>
<dbReference type="Proteomes" id="UP001262032">
    <property type="component" value="Unassembled WGS sequence"/>
</dbReference>